<accession>A0AAN6VCJ5</accession>
<evidence type="ECO:0000256" key="1">
    <source>
        <dbReference type="PROSITE-ProRule" id="PRU00175"/>
    </source>
</evidence>
<dbReference type="Proteomes" id="UP001302745">
    <property type="component" value="Unassembled WGS sequence"/>
</dbReference>
<organism evidence="4 5">
    <name type="scientific">Chaetomidium leptoderma</name>
    <dbReference type="NCBI Taxonomy" id="669021"/>
    <lineage>
        <taxon>Eukaryota</taxon>
        <taxon>Fungi</taxon>
        <taxon>Dikarya</taxon>
        <taxon>Ascomycota</taxon>
        <taxon>Pezizomycotina</taxon>
        <taxon>Sordariomycetes</taxon>
        <taxon>Sordariomycetidae</taxon>
        <taxon>Sordariales</taxon>
        <taxon>Chaetomiaceae</taxon>
        <taxon>Chaetomidium</taxon>
    </lineage>
</organism>
<dbReference type="EMBL" id="MU857245">
    <property type="protein sequence ID" value="KAK4148857.1"/>
    <property type="molecule type" value="Genomic_DNA"/>
</dbReference>
<dbReference type="SUPFAM" id="SSF57850">
    <property type="entry name" value="RING/U-box"/>
    <property type="match status" value="1"/>
</dbReference>
<evidence type="ECO:0000313" key="4">
    <source>
        <dbReference type="EMBL" id="KAK4148857.1"/>
    </source>
</evidence>
<keyword evidence="1" id="KW-0862">Zinc</keyword>
<keyword evidence="1" id="KW-0863">Zinc-finger</keyword>
<reference evidence="4" key="2">
    <citation type="submission" date="2023-05" db="EMBL/GenBank/DDBJ databases">
        <authorList>
            <consortium name="Lawrence Berkeley National Laboratory"/>
            <person name="Steindorff A."/>
            <person name="Hensen N."/>
            <person name="Bonometti L."/>
            <person name="Westerberg I."/>
            <person name="Brannstrom I.O."/>
            <person name="Guillou S."/>
            <person name="Cros-Aarteil S."/>
            <person name="Calhoun S."/>
            <person name="Haridas S."/>
            <person name="Kuo A."/>
            <person name="Mondo S."/>
            <person name="Pangilinan J."/>
            <person name="Riley R."/>
            <person name="Labutti K."/>
            <person name="Andreopoulos B."/>
            <person name="Lipzen A."/>
            <person name="Chen C."/>
            <person name="Yanf M."/>
            <person name="Daum C."/>
            <person name="Ng V."/>
            <person name="Clum A."/>
            <person name="Ohm R."/>
            <person name="Martin F."/>
            <person name="Silar P."/>
            <person name="Natvig D."/>
            <person name="Lalanne C."/>
            <person name="Gautier V."/>
            <person name="Ament-Velasquez S.L."/>
            <person name="Kruys A."/>
            <person name="Hutchinson M.I."/>
            <person name="Powell A.J."/>
            <person name="Barry K."/>
            <person name="Miller A.N."/>
            <person name="Grigoriev I.V."/>
            <person name="Debuchy R."/>
            <person name="Gladieux P."/>
            <person name="Thoren M.H."/>
            <person name="Johannesson H."/>
        </authorList>
    </citation>
    <scope>NUCLEOTIDE SEQUENCE</scope>
    <source>
        <strain evidence="4">CBS 538.74</strain>
    </source>
</reference>
<dbReference type="AlphaFoldDB" id="A0AAN6VCJ5"/>
<name>A0AAN6VCJ5_9PEZI</name>
<dbReference type="Gene3D" id="3.30.40.10">
    <property type="entry name" value="Zinc/RING finger domain, C3HC4 (zinc finger)"/>
    <property type="match status" value="1"/>
</dbReference>
<dbReference type="InterPro" id="IPR001841">
    <property type="entry name" value="Znf_RING"/>
</dbReference>
<feature type="domain" description="RING-type" evidence="3">
    <location>
        <begin position="70"/>
        <end position="138"/>
    </location>
</feature>
<protein>
    <recommendedName>
        <fullName evidence="3">RING-type domain-containing protein</fullName>
    </recommendedName>
</protein>
<gene>
    <name evidence="4" type="ORF">C8A00DRAFT_38559</name>
</gene>
<evidence type="ECO:0000313" key="5">
    <source>
        <dbReference type="Proteomes" id="UP001302745"/>
    </source>
</evidence>
<dbReference type="PROSITE" id="PS50089">
    <property type="entry name" value="ZF_RING_2"/>
    <property type="match status" value="1"/>
</dbReference>
<evidence type="ECO:0000256" key="2">
    <source>
        <dbReference type="SAM" id="MobiDB-lite"/>
    </source>
</evidence>
<feature type="compositionally biased region" description="Polar residues" evidence="2">
    <location>
        <begin position="1"/>
        <end position="10"/>
    </location>
</feature>
<keyword evidence="1" id="KW-0479">Metal-binding</keyword>
<keyword evidence="5" id="KW-1185">Reference proteome</keyword>
<feature type="region of interest" description="Disordered" evidence="2">
    <location>
        <begin position="1"/>
        <end position="33"/>
    </location>
</feature>
<reference evidence="4" key="1">
    <citation type="journal article" date="2023" name="Mol. Phylogenet. Evol.">
        <title>Genome-scale phylogeny and comparative genomics of the fungal order Sordariales.</title>
        <authorList>
            <person name="Hensen N."/>
            <person name="Bonometti L."/>
            <person name="Westerberg I."/>
            <person name="Brannstrom I.O."/>
            <person name="Guillou S."/>
            <person name="Cros-Aarteil S."/>
            <person name="Calhoun S."/>
            <person name="Haridas S."/>
            <person name="Kuo A."/>
            <person name="Mondo S."/>
            <person name="Pangilinan J."/>
            <person name="Riley R."/>
            <person name="LaButti K."/>
            <person name="Andreopoulos B."/>
            <person name="Lipzen A."/>
            <person name="Chen C."/>
            <person name="Yan M."/>
            <person name="Daum C."/>
            <person name="Ng V."/>
            <person name="Clum A."/>
            <person name="Steindorff A."/>
            <person name="Ohm R.A."/>
            <person name="Martin F."/>
            <person name="Silar P."/>
            <person name="Natvig D.O."/>
            <person name="Lalanne C."/>
            <person name="Gautier V."/>
            <person name="Ament-Velasquez S.L."/>
            <person name="Kruys A."/>
            <person name="Hutchinson M.I."/>
            <person name="Powell A.J."/>
            <person name="Barry K."/>
            <person name="Miller A.N."/>
            <person name="Grigoriev I.V."/>
            <person name="Debuchy R."/>
            <person name="Gladieux P."/>
            <person name="Hiltunen Thoren M."/>
            <person name="Johannesson H."/>
        </authorList>
    </citation>
    <scope>NUCLEOTIDE SEQUENCE</scope>
    <source>
        <strain evidence="4">CBS 538.74</strain>
    </source>
</reference>
<dbReference type="InterPro" id="IPR013083">
    <property type="entry name" value="Znf_RING/FYVE/PHD"/>
</dbReference>
<dbReference type="Pfam" id="PF13639">
    <property type="entry name" value="zf-RING_2"/>
    <property type="match status" value="1"/>
</dbReference>
<evidence type="ECO:0000259" key="3">
    <source>
        <dbReference type="PROSITE" id="PS50089"/>
    </source>
</evidence>
<feature type="compositionally biased region" description="Acidic residues" evidence="2">
    <location>
        <begin position="176"/>
        <end position="202"/>
    </location>
</feature>
<proteinExistence type="predicted"/>
<dbReference type="GO" id="GO:0008270">
    <property type="term" value="F:zinc ion binding"/>
    <property type="evidence" value="ECO:0007669"/>
    <property type="project" value="UniProtKB-KW"/>
</dbReference>
<sequence length="202" mass="23429">MSSPPNNGNRRFSRPNPSPYSRTVPDNYDRTTLTDGGAAVEEEQTAEENFFPNIIHYLRTREGPKPVVHCSICRTSKISIQGIHEPNRDAIPGEGDEYEELEALWCGHVFGEDCLNRWLEHSFQSIPVGKYPRCPLCRERAYGNQADLEFARRAAYDRLWTDYYRQKEANRQNEANQEEGEGEVEGEEEQDEEEQEEQQQEE</sequence>
<comment type="caution">
    <text evidence="4">The sequence shown here is derived from an EMBL/GenBank/DDBJ whole genome shotgun (WGS) entry which is preliminary data.</text>
</comment>
<feature type="region of interest" description="Disordered" evidence="2">
    <location>
        <begin position="167"/>
        <end position="202"/>
    </location>
</feature>